<dbReference type="InterPro" id="IPR036928">
    <property type="entry name" value="AS_sf"/>
</dbReference>
<organism evidence="7 8">
    <name type="scientific">Candidatus Kerfeldbacteria bacterium CG15_BIG_FIL_POST_REV_8_21_14_020_45_12</name>
    <dbReference type="NCBI Taxonomy" id="2014247"/>
    <lineage>
        <taxon>Bacteria</taxon>
        <taxon>Candidatus Kerfeldiibacteriota</taxon>
    </lineage>
</organism>
<dbReference type="Gene3D" id="3.90.1300.10">
    <property type="entry name" value="Amidase signature (AS) domain"/>
    <property type="match status" value="1"/>
</dbReference>
<dbReference type="HAMAP" id="MF_00120">
    <property type="entry name" value="GatA"/>
    <property type="match status" value="1"/>
</dbReference>
<dbReference type="GO" id="GO:0050567">
    <property type="term" value="F:glutaminyl-tRNA synthase (glutamine-hydrolyzing) activity"/>
    <property type="evidence" value="ECO:0007669"/>
    <property type="project" value="UniProtKB-UniRule"/>
</dbReference>
<keyword evidence="1 5" id="KW-0436">Ligase</keyword>
<dbReference type="Proteomes" id="UP000230292">
    <property type="component" value="Unassembled WGS sequence"/>
</dbReference>
<dbReference type="EC" id="6.3.5.7" evidence="5"/>
<accession>A0A2M7H2J8</accession>
<feature type="domain" description="Amidase" evidence="6">
    <location>
        <begin position="22"/>
        <end position="459"/>
    </location>
</feature>
<evidence type="ECO:0000313" key="8">
    <source>
        <dbReference type="Proteomes" id="UP000230292"/>
    </source>
</evidence>
<dbReference type="Pfam" id="PF01425">
    <property type="entry name" value="Amidase"/>
    <property type="match status" value="1"/>
</dbReference>
<dbReference type="NCBIfam" id="TIGR00132">
    <property type="entry name" value="gatA"/>
    <property type="match status" value="1"/>
</dbReference>
<comment type="subunit">
    <text evidence="5">Heterotrimer of A, B and C subunits.</text>
</comment>
<dbReference type="PANTHER" id="PTHR11895:SF151">
    <property type="entry name" value="GLUTAMYL-TRNA(GLN) AMIDOTRANSFERASE SUBUNIT A"/>
    <property type="match status" value="1"/>
</dbReference>
<feature type="active site" description="Acyl-ester intermediate" evidence="5">
    <location>
        <position position="173"/>
    </location>
</feature>
<comment type="similarity">
    <text evidence="5">Belongs to the amidase family. GatA subfamily.</text>
</comment>
<comment type="caution">
    <text evidence="7">The sequence shown here is derived from an EMBL/GenBank/DDBJ whole genome shotgun (WGS) entry which is preliminary data.</text>
</comment>
<evidence type="ECO:0000259" key="6">
    <source>
        <dbReference type="Pfam" id="PF01425"/>
    </source>
</evidence>
<comment type="function">
    <text evidence="5">Allows the formation of correctly charged Gln-tRNA(Gln) through the transamidation of misacylated Glu-tRNA(Gln) in organisms which lack glutaminyl-tRNA synthetase. The reaction takes place in the presence of glutamine and ATP through an activated gamma-phospho-Glu-tRNA(Gln).</text>
</comment>
<keyword evidence="2 5" id="KW-0547">Nucleotide-binding</keyword>
<evidence type="ECO:0000256" key="2">
    <source>
        <dbReference type="ARBA" id="ARBA00022741"/>
    </source>
</evidence>
<dbReference type="InterPro" id="IPR004412">
    <property type="entry name" value="GatA"/>
</dbReference>
<dbReference type="EMBL" id="PFGC01000053">
    <property type="protein sequence ID" value="PIW36450.1"/>
    <property type="molecule type" value="Genomic_DNA"/>
</dbReference>
<dbReference type="SUPFAM" id="SSF75304">
    <property type="entry name" value="Amidase signature (AS) enzymes"/>
    <property type="match status" value="1"/>
</dbReference>
<evidence type="ECO:0000256" key="1">
    <source>
        <dbReference type="ARBA" id="ARBA00022598"/>
    </source>
</evidence>
<comment type="caution">
    <text evidence="5">Lacks conserved residue(s) required for the propagation of feature annotation.</text>
</comment>
<evidence type="ECO:0000256" key="3">
    <source>
        <dbReference type="ARBA" id="ARBA00022840"/>
    </source>
</evidence>
<protein>
    <recommendedName>
        <fullName evidence="5">Glutamyl-tRNA(Gln) amidotransferase subunit A</fullName>
        <shortName evidence="5">Glu-ADT subunit A</shortName>
        <ecNumber evidence="5">6.3.5.7</ecNumber>
    </recommendedName>
</protein>
<dbReference type="GO" id="GO:0006412">
    <property type="term" value="P:translation"/>
    <property type="evidence" value="ECO:0007669"/>
    <property type="project" value="UniProtKB-UniRule"/>
</dbReference>
<dbReference type="GO" id="GO:0005524">
    <property type="term" value="F:ATP binding"/>
    <property type="evidence" value="ECO:0007669"/>
    <property type="project" value="UniProtKB-KW"/>
</dbReference>
<evidence type="ECO:0000313" key="7">
    <source>
        <dbReference type="EMBL" id="PIW36450.1"/>
    </source>
</evidence>
<keyword evidence="7" id="KW-0808">Transferase</keyword>
<feature type="active site" description="Charge relay system" evidence="5">
    <location>
        <position position="76"/>
    </location>
</feature>
<dbReference type="GO" id="GO:0016740">
    <property type="term" value="F:transferase activity"/>
    <property type="evidence" value="ECO:0007669"/>
    <property type="project" value="UniProtKB-KW"/>
</dbReference>
<keyword evidence="4 5" id="KW-0648">Protein biosynthesis</keyword>
<evidence type="ECO:0000256" key="4">
    <source>
        <dbReference type="ARBA" id="ARBA00022917"/>
    </source>
</evidence>
<gene>
    <name evidence="5 7" type="primary">gatA</name>
    <name evidence="7" type="ORF">COW24_05345</name>
</gene>
<reference evidence="7 8" key="1">
    <citation type="submission" date="2017-09" db="EMBL/GenBank/DDBJ databases">
        <title>Depth-based differentiation of microbial function through sediment-hosted aquifers and enrichment of novel symbionts in the deep terrestrial subsurface.</title>
        <authorList>
            <person name="Probst A.J."/>
            <person name="Ladd B."/>
            <person name="Jarett J.K."/>
            <person name="Geller-Mcgrath D.E."/>
            <person name="Sieber C.M."/>
            <person name="Emerson J.B."/>
            <person name="Anantharaman K."/>
            <person name="Thomas B.C."/>
            <person name="Malmstrom R."/>
            <person name="Stieglmeier M."/>
            <person name="Klingl A."/>
            <person name="Woyke T."/>
            <person name="Ryan C.M."/>
            <person name="Banfield J.F."/>
        </authorList>
    </citation>
    <scope>NUCLEOTIDE SEQUENCE [LARGE SCALE GENOMIC DNA]</scope>
    <source>
        <strain evidence="7">CG15_BIG_FIL_POST_REV_8_21_14_020_45_12</strain>
    </source>
</reference>
<dbReference type="AlphaFoldDB" id="A0A2M7H2J8"/>
<dbReference type="GO" id="GO:0030956">
    <property type="term" value="C:glutamyl-tRNA(Gln) amidotransferase complex"/>
    <property type="evidence" value="ECO:0007669"/>
    <property type="project" value="InterPro"/>
</dbReference>
<dbReference type="InterPro" id="IPR023631">
    <property type="entry name" value="Amidase_dom"/>
</dbReference>
<name>A0A2M7H2J8_9BACT</name>
<dbReference type="InterPro" id="IPR000120">
    <property type="entry name" value="Amidase"/>
</dbReference>
<evidence type="ECO:0000256" key="5">
    <source>
        <dbReference type="HAMAP-Rule" id="MF_00120"/>
    </source>
</evidence>
<proteinExistence type="inferred from homology"/>
<dbReference type="PANTHER" id="PTHR11895">
    <property type="entry name" value="TRANSAMIDASE"/>
    <property type="match status" value="1"/>
</dbReference>
<keyword evidence="3 5" id="KW-0067">ATP-binding</keyword>
<comment type="catalytic activity">
    <reaction evidence="5">
        <text>L-glutamyl-tRNA(Gln) + L-glutamine + ATP + H2O = L-glutaminyl-tRNA(Gln) + L-glutamate + ADP + phosphate + H(+)</text>
        <dbReference type="Rhea" id="RHEA:17521"/>
        <dbReference type="Rhea" id="RHEA-COMP:9681"/>
        <dbReference type="Rhea" id="RHEA-COMP:9684"/>
        <dbReference type="ChEBI" id="CHEBI:15377"/>
        <dbReference type="ChEBI" id="CHEBI:15378"/>
        <dbReference type="ChEBI" id="CHEBI:29985"/>
        <dbReference type="ChEBI" id="CHEBI:30616"/>
        <dbReference type="ChEBI" id="CHEBI:43474"/>
        <dbReference type="ChEBI" id="CHEBI:58359"/>
        <dbReference type="ChEBI" id="CHEBI:78520"/>
        <dbReference type="ChEBI" id="CHEBI:78521"/>
        <dbReference type="ChEBI" id="CHEBI:456216"/>
        <dbReference type="EC" id="6.3.5.7"/>
    </reaction>
</comment>
<sequence length="481" mass="52116">MENMTLRQMRAKLDSKEISVWELTEQYLNRIHETNDTLNSFITLNTEHVKLRAEHAQKEINQGNQGPLTGIPYAAKDLFCTKGLRTTCGSKILSDYIPPYDATAIHKMGDAVLVGKTNMDEFAQGASNEYSAYGPVKNPYDLTRVSGGTSGGSAAAVASGQVPVALATDTGGSIRLPSSFCNVVGVKPTYGRVSRYGAAAMASSLDTIGPIAKTVEDAAMVLQAIAGVDAFDQTTPDVPVPNYRDSLTQSVQGMKIGLPKEYLELEGLDPGIKALFEQAVARLQSQGAEFVEVSLPHTKYAVPTYYVVVPSEVSSNMARYDGMQYGKPSDNAKSLEEVFYKTREEGFGPEVKRRIMMGTFALSAGYYDAYYKKAQQVRTLIIEDFSEVFQKVDVLFTPTFSTVPFKLGERDQDPLAMYLADVYTAPASLAGLSAISMPGGFLNDLPVGLQFIAPQFGEPVLFTAAAALERSSDIVAPDLKV</sequence>